<evidence type="ECO:0000313" key="2">
    <source>
        <dbReference type="EMBL" id="KAJ1207015.1"/>
    </source>
</evidence>
<dbReference type="AlphaFoldDB" id="A0AAV7W3Y3"/>
<feature type="region of interest" description="Disordered" evidence="1">
    <location>
        <begin position="90"/>
        <end position="112"/>
    </location>
</feature>
<sequence>MQTGQTCQLVANFVEYLQAAKTIMVDAGTEQAESGPRRPVLADWCCGRAGQARRSDRGEAPASQRIRLTGLEAVRRSSVGPYPLQRIARRDLRGGGCPPSHSTTGKMRWGGSLWNPLRQGPRRALKTPVGLPPPIQELMLCGRPDLGDRCGATQTCSRKQISRQWPRS</sequence>
<proteinExistence type="predicted"/>
<comment type="caution">
    <text evidence="2">The sequence shown here is derived from an EMBL/GenBank/DDBJ whole genome shotgun (WGS) entry which is preliminary data.</text>
</comment>
<dbReference type="Proteomes" id="UP001066276">
    <property type="component" value="Chromosome 1_2"/>
</dbReference>
<protein>
    <submittedName>
        <fullName evidence="2">Uncharacterized protein</fullName>
    </submittedName>
</protein>
<name>A0AAV7W3Y3_PLEWA</name>
<reference evidence="2" key="1">
    <citation type="journal article" date="2022" name="bioRxiv">
        <title>Sequencing and chromosome-scale assembly of the giantPleurodeles waltlgenome.</title>
        <authorList>
            <person name="Brown T."/>
            <person name="Elewa A."/>
            <person name="Iarovenko S."/>
            <person name="Subramanian E."/>
            <person name="Araus A.J."/>
            <person name="Petzold A."/>
            <person name="Susuki M."/>
            <person name="Suzuki K.-i.T."/>
            <person name="Hayashi T."/>
            <person name="Toyoda A."/>
            <person name="Oliveira C."/>
            <person name="Osipova E."/>
            <person name="Leigh N.D."/>
            <person name="Simon A."/>
            <person name="Yun M.H."/>
        </authorList>
    </citation>
    <scope>NUCLEOTIDE SEQUENCE</scope>
    <source>
        <strain evidence="2">20211129_DDA</strain>
        <tissue evidence="2">Liver</tissue>
    </source>
</reference>
<accession>A0AAV7W3Y3</accession>
<gene>
    <name evidence="2" type="ORF">NDU88_002408</name>
</gene>
<keyword evidence="3" id="KW-1185">Reference proteome</keyword>
<dbReference type="EMBL" id="JANPWB010000002">
    <property type="protein sequence ID" value="KAJ1207015.1"/>
    <property type="molecule type" value="Genomic_DNA"/>
</dbReference>
<evidence type="ECO:0000256" key="1">
    <source>
        <dbReference type="SAM" id="MobiDB-lite"/>
    </source>
</evidence>
<organism evidence="2 3">
    <name type="scientific">Pleurodeles waltl</name>
    <name type="common">Iberian ribbed newt</name>
    <dbReference type="NCBI Taxonomy" id="8319"/>
    <lineage>
        <taxon>Eukaryota</taxon>
        <taxon>Metazoa</taxon>
        <taxon>Chordata</taxon>
        <taxon>Craniata</taxon>
        <taxon>Vertebrata</taxon>
        <taxon>Euteleostomi</taxon>
        <taxon>Amphibia</taxon>
        <taxon>Batrachia</taxon>
        <taxon>Caudata</taxon>
        <taxon>Salamandroidea</taxon>
        <taxon>Salamandridae</taxon>
        <taxon>Pleurodelinae</taxon>
        <taxon>Pleurodeles</taxon>
    </lineage>
</organism>
<evidence type="ECO:0000313" key="3">
    <source>
        <dbReference type="Proteomes" id="UP001066276"/>
    </source>
</evidence>